<keyword evidence="6" id="KW-0067">ATP-binding</keyword>
<evidence type="ECO:0000256" key="3">
    <source>
        <dbReference type="ARBA" id="ARBA00022723"/>
    </source>
</evidence>
<reference evidence="9" key="1">
    <citation type="journal article" date="2021" name="Nat. Commun.">
        <title>Genetic determinants of endophytism in the Arabidopsis root mycobiome.</title>
        <authorList>
            <person name="Mesny F."/>
            <person name="Miyauchi S."/>
            <person name="Thiergart T."/>
            <person name="Pickel B."/>
            <person name="Atanasova L."/>
            <person name="Karlsson M."/>
            <person name="Huettel B."/>
            <person name="Barry K.W."/>
            <person name="Haridas S."/>
            <person name="Chen C."/>
            <person name="Bauer D."/>
            <person name="Andreopoulos W."/>
            <person name="Pangilinan J."/>
            <person name="LaButti K."/>
            <person name="Riley R."/>
            <person name="Lipzen A."/>
            <person name="Clum A."/>
            <person name="Drula E."/>
            <person name="Henrissat B."/>
            <person name="Kohler A."/>
            <person name="Grigoriev I.V."/>
            <person name="Martin F.M."/>
            <person name="Hacquard S."/>
        </authorList>
    </citation>
    <scope>NUCLEOTIDE SEQUENCE</scope>
    <source>
        <strain evidence="9">MPI-SDFR-AT-0120</strain>
    </source>
</reference>
<evidence type="ECO:0000256" key="1">
    <source>
        <dbReference type="ARBA" id="ARBA00004370"/>
    </source>
</evidence>
<dbReference type="InterPro" id="IPR036412">
    <property type="entry name" value="HAD-like_sf"/>
</dbReference>
<evidence type="ECO:0000256" key="6">
    <source>
        <dbReference type="RuleBase" id="RU362081"/>
    </source>
</evidence>
<feature type="transmembrane region" description="Helical" evidence="6">
    <location>
        <begin position="296"/>
        <end position="313"/>
    </location>
</feature>
<feature type="transmembrane region" description="Helical" evidence="6">
    <location>
        <begin position="564"/>
        <end position="592"/>
    </location>
</feature>
<dbReference type="GO" id="GO:0016887">
    <property type="term" value="F:ATP hydrolysis activity"/>
    <property type="evidence" value="ECO:0007669"/>
    <property type="project" value="InterPro"/>
</dbReference>
<dbReference type="NCBIfam" id="TIGR01525">
    <property type="entry name" value="ATPase-IB_hvy"/>
    <property type="match status" value="1"/>
</dbReference>
<evidence type="ECO:0000256" key="2">
    <source>
        <dbReference type="ARBA" id="ARBA00022692"/>
    </source>
</evidence>
<dbReference type="InterPro" id="IPR008250">
    <property type="entry name" value="ATPase_P-typ_transduc_dom_A_sf"/>
</dbReference>
<dbReference type="InterPro" id="IPR023214">
    <property type="entry name" value="HAD_sf"/>
</dbReference>
<evidence type="ECO:0000256" key="5">
    <source>
        <dbReference type="ARBA" id="ARBA00023136"/>
    </source>
</evidence>
<dbReference type="GO" id="GO:0046872">
    <property type="term" value="F:metal ion binding"/>
    <property type="evidence" value="ECO:0007669"/>
    <property type="project" value="UniProtKB-KW"/>
</dbReference>
<comment type="caution">
    <text evidence="9">The sequence shown here is derived from an EMBL/GenBank/DDBJ whole genome shotgun (WGS) entry which is preliminary data.</text>
</comment>
<dbReference type="InterPro" id="IPR027256">
    <property type="entry name" value="P-typ_ATPase_IB"/>
</dbReference>
<dbReference type="Pfam" id="PF00122">
    <property type="entry name" value="E1-E2_ATPase"/>
    <property type="match status" value="1"/>
</dbReference>
<dbReference type="OrthoDB" id="432719at2759"/>
<protein>
    <submittedName>
        <fullName evidence="9">E1-E2 ATPase-domain-containing protein</fullName>
    </submittedName>
</protein>
<dbReference type="InterPro" id="IPR036163">
    <property type="entry name" value="HMA_dom_sf"/>
</dbReference>
<feature type="transmembrane region" description="Helical" evidence="6">
    <location>
        <begin position="271"/>
        <end position="290"/>
    </location>
</feature>
<feature type="compositionally biased region" description="Polar residues" evidence="7">
    <location>
        <begin position="19"/>
        <end position="28"/>
    </location>
</feature>
<feature type="transmembrane region" description="Helical" evidence="6">
    <location>
        <begin position="863"/>
        <end position="886"/>
    </location>
</feature>
<accession>A0A8K0VRR5</accession>
<evidence type="ECO:0000313" key="10">
    <source>
        <dbReference type="Proteomes" id="UP000813461"/>
    </source>
</evidence>
<dbReference type="InterPro" id="IPR023299">
    <property type="entry name" value="ATPase_P-typ_cyto_dom_N"/>
</dbReference>
<keyword evidence="2 6" id="KW-0812">Transmembrane</keyword>
<keyword evidence="10" id="KW-1185">Reference proteome</keyword>
<comment type="subcellular location">
    <subcellularLocation>
        <location evidence="1 6">Membrane</location>
    </subcellularLocation>
</comment>
<keyword evidence="6" id="KW-0547">Nucleotide-binding</keyword>
<dbReference type="NCBIfam" id="TIGR01494">
    <property type="entry name" value="ATPase_P-type"/>
    <property type="match status" value="1"/>
</dbReference>
<dbReference type="PRINTS" id="PR00119">
    <property type="entry name" value="CATATPASE"/>
</dbReference>
<dbReference type="SUPFAM" id="SSF81653">
    <property type="entry name" value="Calcium ATPase, transduction domain A"/>
    <property type="match status" value="1"/>
</dbReference>
<dbReference type="Pfam" id="PF00702">
    <property type="entry name" value="Hydrolase"/>
    <property type="match status" value="1"/>
</dbReference>
<dbReference type="SUPFAM" id="SSF55008">
    <property type="entry name" value="HMA, heavy metal-associated domain"/>
    <property type="match status" value="1"/>
</dbReference>
<dbReference type="PANTHER" id="PTHR46594:SF4">
    <property type="entry name" value="P-TYPE CATION-TRANSPORTING ATPASE"/>
    <property type="match status" value="1"/>
</dbReference>
<dbReference type="InterPro" id="IPR001757">
    <property type="entry name" value="P_typ_ATPase"/>
</dbReference>
<dbReference type="Gene3D" id="3.40.1110.10">
    <property type="entry name" value="Calcium-transporting ATPase, cytoplasmic domain N"/>
    <property type="match status" value="1"/>
</dbReference>
<sequence>MTPNRLQRPKSQDDILSHGWSSTSSTCPDKQHGCNVDHEGASHKHHQSSGTCCLRSLDPDESSWLNDLGEITDLSRDVERGPPNFERVVLSIDGLQCGCCEGGISRTIDRISAIRNHQLNVVLARLELELDTNHLSVTDVIRRLKSKTGYTFVEQVAPAGQILELVTSAPTTIQDAGTPFGVTCMEFPFQEQPWHASLTLGGCNSTTLSGDETCQRSRSTILRVHYVAEDIGARDIFEYYQKFDESLRLAAPAAHPSLAMGARQTNQASKYFVAALSCTLPVVVLAWAPVNHTNISYSHVSLALATVVQVIAFKEFVPTALRSLWHAHVFEMDFLIALSSGLAYAFSVISYALQIMGRPLETGCFFETSTLLVTLILLGRVINEFARYRAAKSVSFRSLQADDALLVLPNSPNPADPRTRTIDARLLQYGDHFKIAPHTRIVTDGIILFGGSEVDESMITGESIPVAKGVHSKVFAGTMNGGGALVAKLTALTHENSVHKIAALVENAELTKPRTQALADRIAGWFVPAIATIGTFVFLGWLIYERYDMKGSWRVAIVRALTFAIATLVVSCPCAIGLAVPMVILIAGGVAARFGVIFRDPQKLEVARNVTDIVFDKTGTLTCGVLTVVSEDLQGVHAGKVKGTLLSLLQNVQHPVAIGVLRHLEREASLDPIEVIPIVNMSSISGSGIRGTCAQSKLEVHAGHPDWLDVAVDDTRCTLMCVTIDGELSATFKLKDRARHTAAVVIEKLHERGIHTHMISGDGQGAVDDIAHTLGITKPNTKARCTPEGKMNYVKDLQQPGKIVMFVGDGTNDSVALKQADVGVHINQSSDVAKSAADIVLMTTRLHDILILLDISRAAYRRIIVNFIWAAMYNLAAVLLASGVLTKAMKSARISPEYAGLGELVSVLPVVLIAFQMRWVNWGKRYRDIEYDYLRVDEPMQQSVVRTRSQYSSEAAEEKRWMCSPMRRLRRVDSAMVEPKQASKQFKVVRDISSSEGSL</sequence>
<dbReference type="Proteomes" id="UP000813461">
    <property type="component" value="Unassembled WGS sequence"/>
</dbReference>
<feature type="transmembrane region" description="Helical" evidence="6">
    <location>
        <begin position="365"/>
        <end position="382"/>
    </location>
</feature>
<dbReference type="EMBL" id="JAGMVJ010000031">
    <property type="protein sequence ID" value="KAH7068627.1"/>
    <property type="molecule type" value="Genomic_DNA"/>
</dbReference>
<evidence type="ECO:0000256" key="4">
    <source>
        <dbReference type="ARBA" id="ARBA00022989"/>
    </source>
</evidence>
<keyword evidence="5 6" id="KW-0472">Membrane</keyword>
<dbReference type="InterPro" id="IPR023298">
    <property type="entry name" value="ATPase_P-typ_TM_dom_sf"/>
</dbReference>
<dbReference type="Gene3D" id="2.70.150.10">
    <property type="entry name" value="Calcium-transporting ATPase, cytoplasmic transduction domain A"/>
    <property type="match status" value="1"/>
</dbReference>
<dbReference type="GO" id="GO:0016020">
    <property type="term" value="C:membrane"/>
    <property type="evidence" value="ECO:0007669"/>
    <property type="project" value="UniProtKB-SubCell"/>
</dbReference>
<proteinExistence type="inferred from homology"/>
<feature type="region of interest" description="Disordered" evidence="7">
    <location>
        <begin position="1"/>
        <end position="28"/>
    </location>
</feature>
<dbReference type="PROSITE" id="PS00154">
    <property type="entry name" value="ATPASE_E1_E2"/>
    <property type="match status" value="1"/>
</dbReference>
<dbReference type="NCBIfam" id="TIGR01511">
    <property type="entry name" value="ATPase-IB1_Cu"/>
    <property type="match status" value="1"/>
</dbReference>
<dbReference type="InterPro" id="IPR018303">
    <property type="entry name" value="ATPase_P-typ_P_site"/>
</dbReference>
<gene>
    <name evidence="9" type="ORF">FB567DRAFT_247178</name>
</gene>
<dbReference type="AlphaFoldDB" id="A0A8K0VRR5"/>
<name>A0A8K0VRR5_9PLEO</name>
<dbReference type="GO" id="GO:0005524">
    <property type="term" value="F:ATP binding"/>
    <property type="evidence" value="ECO:0007669"/>
    <property type="project" value="UniProtKB-UniRule"/>
</dbReference>
<evidence type="ECO:0000313" key="9">
    <source>
        <dbReference type="EMBL" id="KAH7068627.1"/>
    </source>
</evidence>
<keyword evidence="4 6" id="KW-1133">Transmembrane helix</keyword>
<feature type="transmembrane region" description="Helical" evidence="6">
    <location>
        <begin position="898"/>
        <end position="917"/>
    </location>
</feature>
<feature type="transmembrane region" description="Helical" evidence="6">
    <location>
        <begin position="334"/>
        <end position="353"/>
    </location>
</feature>
<dbReference type="Gene3D" id="3.40.50.1000">
    <property type="entry name" value="HAD superfamily/HAD-like"/>
    <property type="match status" value="1"/>
</dbReference>
<feature type="transmembrane region" description="Helical" evidence="6">
    <location>
        <begin position="522"/>
        <end position="544"/>
    </location>
</feature>
<dbReference type="PANTHER" id="PTHR46594">
    <property type="entry name" value="P-TYPE CATION-TRANSPORTING ATPASE"/>
    <property type="match status" value="1"/>
</dbReference>
<dbReference type="SUPFAM" id="SSF81665">
    <property type="entry name" value="Calcium ATPase, transmembrane domain M"/>
    <property type="match status" value="1"/>
</dbReference>
<evidence type="ECO:0000259" key="8">
    <source>
        <dbReference type="Pfam" id="PF00122"/>
    </source>
</evidence>
<dbReference type="InterPro" id="IPR059000">
    <property type="entry name" value="ATPase_P-type_domA"/>
</dbReference>
<feature type="domain" description="P-type ATPase A" evidence="8">
    <location>
        <begin position="416"/>
        <end position="506"/>
    </location>
</feature>
<keyword evidence="3 6" id="KW-0479">Metal-binding</keyword>
<dbReference type="Gene3D" id="3.30.70.100">
    <property type="match status" value="1"/>
</dbReference>
<comment type="similarity">
    <text evidence="6">Belongs to the cation transport ATPase (P-type) (TC 3.A.3) family. Type IB subfamily.</text>
</comment>
<dbReference type="GO" id="GO:0019829">
    <property type="term" value="F:ATPase-coupled monoatomic cation transmembrane transporter activity"/>
    <property type="evidence" value="ECO:0007669"/>
    <property type="project" value="InterPro"/>
</dbReference>
<evidence type="ECO:0000256" key="7">
    <source>
        <dbReference type="SAM" id="MobiDB-lite"/>
    </source>
</evidence>
<dbReference type="SUPFAM" id="SSF56784">
    <property type="entry name" value="HAD-like"/>
    <property type="match status" value="1"/>
</dbReference>
<organism evidence="9 10">
    <name type="scientific">Paraphoma chrysanthemicola</name>
    <dbReference type="NCBI Taxonomy" id="798071"/>
    <lineage>
        <taxon>Eukaryota</taxon>
        <taxon>Fungi</taxon>
        <taxon>Dikarya</taxon>
        <taxon>Ascomycota</taxon>
        <taxon>Pezizomycotina</taxon>
        <taxon>Dothideomycetes</taxon>
        <taxon>Pleosporomycetidae</taxon>
        <taxon>Pleosporales</taxon>
        <taxon>Pleosporineae</taxon>
        <taxon>Phaeosphaeriaceae</taxon>
        <taxon>Paraphoma</taxon>
    </lineage>
</organism>